<reference evidence="2" key="1">
    <citation type="submission" date="2019-02" db="EMBL/GenBank/DDBJ databases">
        <authorList>
            <person name="Gruber-Vodicka R. H."/>
            <person name="Seah K. B. B."/>
        </authorList>
    </citation>
    <scope>NUCLEOTIDE SEQUENCE</scope>
    <source>
        <strain evidence="2">BECK_S127</strain>
    </source>
</reference>
<feature type="signal peptide" evidence="1">
    <location>
        <begin position="1"/>
        <end position="17"/>
    </location>
</feature>
<dbReference type="EMBL" id="CAADHB010000117">
    <property type="protein sequence ID" value="VFK80461.1"/>
    <property type="molecule type" value="Genomic_DNA"/>
</dbReference>
<sequence>MRLKFSQLMLIAPPAAAYCNKVSGALGYPARFALCSVPNSTLSSLRNRHLEDPMLLAFLTTIRSRVVTKS</sequence>
<accession>A0A451BQ73</accession>
<evidence type="ECO:0000256" key="1">
    <source>
        <dbReference type="SAM" id="SignalP"/>
    </source>
</evidence>
<name>A0A451BQ73_9GAMM</name>
<feature type="chain" id="PRO_5019202473" description="Secreted protein" evidence="1">
    <location>
        <begin position="18"/>
        <end position="70"/>
    </location>
</feature>
<dbReference type="AlphaFoldDB" id="A0A451BQ73"/>
<evidence type="ECO:0008006" key="3">
    <source>
        <dbReference type="Google" id="ProtNLM"/>
    </source>
</evidence>
<evidence type="ECO:0000313" key="2">
    <source>
        <dbReference type="EMBL" id="VFK80461.1"/>
    </source>
</evidence>
<proteinExistence type="predicted"/>
<organism evidence="2">
    <name type="scientific">Candidatus Kentrum sp. SD</name>
    <dbReference type="NCBI Taxonomy" id="2126332"/>
    <lineage>
        <taxon>Bacteria</taxon>
        <taxon>Pseudomonadati</taxon>
        <taxon>Pseudomonadota</taxon>
        <taxon>Gammaproteobacteria</taxon>
        <taxon>Candidatus Kentrum</taxon>
    </lineage>
</organism>
<keyword evidence="1" id="KW-0732">Signal</keyword>
<protein>
    <recommendedName>
        <fullName evidence="3">Secreted protein</fullName>
    </recommendedName>
</protein>
<gene>
    <name evidence="2" type="ORF">BECKSD772D_GA0070982_11173</name>
</gene>